<feature type="compositionally biased region" description="Basic and acidic residues" evidence="1">
    <location>
        <begin position="86"/>
        <end position="118"/>
    </location>
</feature>
<protein>
    <submittedName>
        <fullName evidence="2">Uncharacterized protein</fullName>
    </submittedName>
</protein>
<accession>A0A315VUF0</accession>
<reference evidence="2 3" key="1">
    <citation type="journal article" date="2018" name="G3 (Bethesda)">
        <title>A High-Quality Reference Genome for the Invasive Mosquitofish Gambusia affinis Using a Chicago Library.</title>
        <authorList>
            <person name="Hoffberg S.L."/>
            <person name="Troendle N.J."/>
            <person name="Glenn T.C."/>
            <person name="Mahmud O."/>
            <person name="Louha S."/>
            <person name="Chalopin D."/>
            <person name="Bennetzen J.L."/>
            <person name="Mauricio R."/>
        </authorList>
    </citation>
    <scope>NUCLEOTIDE SEQUENCE [LARGE SCALE GENOMIC DNA]</scope>
    <source>
        <strain evidence="2">NE01/NJP1002.9</strain>
        <tissue evidence="2">Muscle</tissue>
    </source>
</reference>
<evidence type="ECO:0000313" key="2">
    <source>
        <dbReference type="EMBL" id="PWA26886.1"/>
    </source>
</evidence>
<gene>
    <name evidence="2" type="ORF">CCH79_00001071</name>
</gene>
<name>A0A315VUF0_GAMAF</name>
<dbReference type="AlphaFoldDB" id="A0A315VUF0"/>
<feature type="compositionally biased region" description="Basic and acidic residues" evidence="1">
    <location>
        <begin position="54"/>
        <end position="77"/>
    </location>
</feature>
<feature type="region of interest" description="Disordered" evidence="1">
    <location>
        <begin position="1"/>
        <end position="121"/>
    </location>
</feature>
<proteinExistence type="predicted"/>
<dbReference type="EMBL" id="NHOQ01001156">
    <property type="protein sequence ID" value="PWA26886.1"/>
    <property type="molecule type" value="Genomic_DNA"/>
</dbReference>
<keyword evidence="3" id="KW-1185">Reference proteome</keyword>
<sequence length="367" mass="41586">MFEEHAHQLHGHKTPTSSQSHGEKGHEQGHEDIKGHHTTEEHSHGTLKQQTSSHHAEGHIETQAERKDQHTSEEHGHVIQSQTSSHHGEERKAVSAPHKSDGHVHETHGHKTATDEQGHGNTQKAGIYSVCVLGFSGFFILLCMLTRNSKCGCECLLPILMNIIALVSQMHERLAQGHKTTASHGHGEEGHGHNKVERTAVTRCIMLPPPCFTIPSSPVDTYMMLMVTYQQPHMSMEKRGIHTQTLKGQILMSLSLLYIIATSRLPHTDMERWSTHTQKLKVQMLMCLTPMYITVRTPQPHTGTERQSTPTDKLKRLKRQVKLIDGVDIILLKSKNILRHLMGMDMRRKVTNQQPHMDTDMRWTHTE</sequence>
<organism evidence="2 3">
    <name type="scientific">Gambusia affinis</name>
    <name type="common">Western mosquitofish</name>
    <name type="synonym">Heterandria affinis</name>
    <dbReference type="NCBI Taxonomy" id="33528"/>
    <lineage>
        <taxon>Eukaryota</taxon>
        <taxon>Metazoa</taxon>
        <taxon>Chordata</taxon>
        <taxon>Craniata</taxon>
        <taxon>Vertebrata</taxon>
        <taxon>Euteleostomi</taxon>
        <taxon>Actinopterygii</taxon>
        <taxon>Neopterygii</taxon>
        <taxon>Teleostei</taxon>
        <taxon>Neoteleostei</taxon>
        <taxon>Acanthomorphata</taxon>
        <taxon>Ovalentaria</taxon>
        <taxon>Atherinomorphae</taxon>
        <taxon>Cyprinodontiformes</taxon>
        <taxon>Poeciliidae</taxon>
        <taxon>Poeciliinae</taxon>
        <taxon>Gambusia</taxon>
    </lineage>
</organism>
<evidence type="ECO:0000313" key="3">
    <source>
        <dbReference type="Proteomes" id="UP000250572"/>
    </source>
</evidence>
<dbReference type="Proteomes" id="UP000250572">
    <property type="component" value="Unassembled WGS sequence"/>
</dbReference>
<feature type="non-terminal residue" evidence="2">
    <location>
        <position position="367"/>
    </location>
</feature>
<feature type="compositionally biased region" description="Basic and acidic residues" evidence="1">
    <location>
        <begin position="21"/>
        <end position="44"/>
    </location>
</feature>
<comment type="caution">
    <text evidence="2">The sequence shown here is derived from an EMBL/GenBank/DDBJ whole genome shotgun (WGS) entry which is preliminary data.</text>
</comment>
<evidence type="ECO:0000256" key="1">
    <source>
        <dbReference type="SAM" id="MobiDB-lite"/>
    </source>
</evidence>